<comment type="caution">
    <text evidence="3">The sequence shown here is derived from an EMBL/GenBank/DDBJ whole genome shotgun (WGS) entry which is preliminary data.</text>
</comment>
<gene>
    <name evidence="3" type="ORF">GXW71_01910</name>
</gene>
<evidence type="ECO:0000256" key="1">
    <source>
        <dbReference type="ARBA" id="ARBA00022679"/>
    </source>
</evidence>
<feature type="domain" description="N-acetyltransferase" evidence="2">
    <location>
        <begin position="1"/>
        <end position="170"/>
    </location>
</feature>
<proteinExistence type="predicted"/>
<dbReference type="EMBL" id="JAAGBB010000002">
    <property type="protein sequence ID" value="MBR0663100.1"/>
    <property type="molecule type" value="Genomic_DNA"/>
</dbReference>
<dbReference type="InterPro" id="IPR016181">
    <property type="entry name" value="Acyl_CoA_acyltransferase"/>
</dbReference>
<reference evidence="4" key="1">
    <citation type="journal article" date="2021" name="Syst. Appl. Microbiol.">
        <title>Roseomonas hellenica sp. nov., isolated from roots of wild-growing Alkanna tinctoria.</title>
        <authorList>
            <person name="Rat A."/>
            <person name="Naranjo H.D."/>
            <person name="Lebbe L."/>
            <person name="Cnockaert M."/>
            <person name="Krigas N."/>
            <person name="Grigoriadou K."/>
            <person name="Maloupa E."/>
            <person name="Willems A."/>
        </authorList>
    </citation>
    <scope>NUCLEOTIDE SEQUENCE [LARGE SCALE GENOMIC DNA]</scope>
    <source>
        <strain evidence="4">LMG 31523</strain>
    </source>
</reference>
<sequence>MRSEIATAADARAVAELLDSADWSLPRRGGIEAAEPLPGMTSEEAAAMIGRASTIILVRRAGTFPMLLGCIAVEMNDMGACTISMLAVASEFRRTAIGRALLEDAEQFAADRSATQARIVVSKSRRDLVAWYERRGYRPTGRREAHTAGLGGGDAGLPSALRFIVLEKRL</sequence>
<evidence type="ECO:0000313" key="4">
    <source>
        <dbReference type="Proteomes" id="UP001196870"/>
    </source>
</evidence>
<dbReference type="PANTHER" id="PTHR13947">
    <property type="entry name" value="GNAT FAMILY N-ACETYLTRANSFERASE"/>
    <property type="match status" value="1"/>
</dbReference>
<name>A0ABS5ES32_9PROT</name>
<accession>A0ABS5ES32</accession>
<evidence type="ECO:0000259" key="2">
    <source>
        <dbReference type="PROSITE" id="PS51186"/>
    </source>
</evidence>
<evidence type="ECO:0000313" key="3">
    <source>
        <dbReference type="EMBL" id="MBR0663100.1"/>
    </source>
</evidence>
<dbReference type="PANTHER" id="PTHR13947:SF37">
    <property type="entry name" value="LD18367P"/>
    <property type="match status" value="1"/>
</dbReference>
<protein>
    <submittedName>
        <fullName evidence="3">GNAT family N-acetyltransferase</fullName>
    </submittedName>
</protein>
<dbReference type="InterPro" id="IPR050769">
    <property type="entry name" value="NAT_camello-type"/>
</dbReference>
<organism evidence="3 4">
    <name type="scientific">Plastoroseomonas hellenica</name>
    <dbReference type="NCBI Taxonomy" id="2687306"/>
    <lineage>
        <taxon>Bacteria</taxon>
        <taxon>Pseudomonadati</taxon>
        <taxon>Pseudomonadota</taxon>
        <taxon>Alphaproteobacteria</taxon>
        <taxon>Acetobacterales</taxon>
        <taxon>Acetobacteraceae</taxon>
        <taxon>Plastoroseomonas</taxon>
    </lineage>
</organism>
<dbReference type="CDD" id="cd04301">
    <property type="entry name" value="NAT_SF"/>
    <property type="match status" value="1"/>
</dbReference>
<dbReference type="InterPro" id="IPR000182">
    <property type="entry name" value="GNAT_dom"/>
</dbReference>
<dbReference type="Gene3D" id="3.40.630.30">
    <property type="match status" value="1"/>
</dbReference>
<dbReference type="RefSeq" id="WP_211850697.1">
    <property type="nucleotide sequence ID" value="NZ_JAAGBB010000002.1"/>
</dbReference>
<keyword evidence="1" id="KW-0808">Transferase</keyword>
<dbReference type="Proteomes" id="UP001196870">
    <property type="component" value="Unassembled WGS sequence"/>
</dbReference>
<dbReference type="PROSITE" id="PS51186">
    <property type="entry name" value="GNAT"/>
    <property type="match status" value="1"/>
</dbReference>
<keyword evidence="4" id="KW-1185">Reference proteome</keyword>
<dbReference type="Pfam" id="PF13673">
    <property type="entry name" value="Acetyltransf_10"/>
    <property type="match status" value="1"/>
</dbReference>
<dbReference type="SUPFAM" id="SSF55729">
    <property type="entry name" value="Acyl-CoA N-acyltransferases (Nat)"/>
    <property type="match status" value="1"/>
</dbReference>